<evidence type="ECO:0000313" key="2">
    <source>
        <dbReference type="Proteomes" id="UP000222824"/>
    </source>
</evidence>
<sequence length="163" mass="17636">MVRLTRRKTLQTGGSVIVAGLAGCSAFDRDASPALTLGEIEVANLDFRPHTVSVAILDDEEPVYWAEMDISAAEPETDNSSSVATAGDGSFEGFPAEVGQSLLYAWRDNQSTSKWEMLDFGEVDASCIGLEIQIGDIEQSRTGDVSIWYTTDPHACENADNRD</sequence>
<organism evidence="1 2">
    <name type="scientific">Halorubrum persicum</name>
    <dbReference type="NCBI Taxonomy" id="1383844"/>
    <lineage>
        <taxon>Archaea</taxon>
        <taxon>Methanobacteriati</taxon>
        <taxon>Methanobacteriota</taxon>
        <taxon>Stenosarchaea group</taxon>
        <taxon>Halobacteria</taxon>
        <taxon>Halobacteriales</taxon>
        <taxon>Haloferacaceae</taxon>
        <taxon>Halorubrum</taxon>
    </lineage>
</organism>
<dbReference type="PROSITE" id="PS51257">
    <property type="entry name" value="PROKAR_LIPOPROTEIN"/>
    <property type="match status" value="1"/>
</dbReference>
<name>A0A2G1WH90_9EURY</name>
<accession>A0A2G1WH90</accession>
<gene>
    <name evidence="1" type="ORF">DJ69_12025</name>
</gene>
<reference evidence="1 2" key="1">
    <citation type="journal article" date="2014" name="Front. Microbiol.">
        <title>Population and genomic analysis of the genus Halorubrum.</title>
        <authorList>
            <person name="Fullmer M.S."/>
            <person name="Soucy S.M."/>
            <person name="Swithers K.S."/>
            <person name="Makkay A.M."/>
            <person name="Wheeler R."/>
            <person name="Ventosa A."/>
            <person name="Gogarten J.P."/>
            <person name="Papke R.T."/>
        </authorList>
    </citation>
    <scope>NUCLEOTIDE SEQUENCE [LARGE SCALE GENOMIC DNA]</scope>
    <source>
        <strain evidence="1 2">C49</strain>
    </source>
</reference>
<evidence type="ECO:0000313" key="1">
    <source>
        <dbReference type="EMBL" id="PHQ38368.1"/>
    </source>
</evidence>
<proteinExistence type="predicted"/>
<comment type="caution">
    <text evidence="1">The sequence shown here is derived from an EMBL/GenBank/DDBJ whole genome shotgun (WGS) entry which is preliminary data.</text>
</comment>
<keyword evidence="2" id="KW-1185">Reference proteome</keyword>
<dbReference type="EMBL" id="NHOA01000107">
    <property type="protein sequence ID" value="PHQ38368.1"/>
    <property type="molecule type" value="Genomic_DNA"/>
</dbReference>
<dbReference type="Proteomes" id="UP000222824">
    <property type="component" value="Unassembled WGS sequence"/>
</dbReference>
<dbReference type="AlphaFoldDB" id="A0A2G1WH90"/>
<protein>
    <submittedName>
        <fullName evidence="1">Uncharacterized protein</fullName>
    </submittedName>
</protein>